<reference evidence="4 5" key="1">
    <citation type="submission" date="2018-01" db="EMBL/GenBank/DDBJ databases">
        <title>Draft genome sequence of Salinispora sp. 13K206.</title>
        <authorList>
            <person name="Sahin N."/>
            <person name="Saygin H."/>
            <person name="Ay H."/>
        </authorList>
    </citation>
    <scope>NUCLEOTIDE SEQUENCE [LARGE SCALE GENOMIC DNA]</scope>
    <source>
        <strain evidence="4 5">13K206</strain>
    </source>
</reference>
<dbReference type="Gene3D" id="1.10.101.10">
    <property type="entry name" value="PGBD-like superfamily/PGBD"/>
    <property type="match status" value="1"/>
</dbReference>
<dbReference type="InterPro" id="IPR036366">
    <property type="entry name" value="PGBDSf"/>
</dbReference>
<dbReference type="InterPro" id="IPR050465">
    <property type="entry name" value="UPF0194_transport"/>
</dbReference>
<dbReference type="Gene3D" id="2.40.420.20">
    <property type="match status" value="1"/>
</dbReference>
<dbReference type="InterPro" id="IPR002477">
    <property type="entry name" value="Peptidoglycan-bd-like"/>
</dbReference>
<dbReference type="SUPFAM" id="SSF47090">
    <property type="entry name" value="PGBD-like"/>
    <property type="match status" value="1"/>
</dbReference>
<dbReference type="AlphaFoldDB" id="A0A2W2D9G1"/>
<gene>
    <name evidence="4" type="ORF">C1I99_04730</name>
</gene>
<dbReference type="EMBL" id="POUB01000016">
    <property type="protein sequence ID" value="PZG02005.1"/>
    <property type="molecule type" value="Genomic_DNA"/>
</dbReference>
<evidence type="ECO:0000313" key="5">
    <source>
        <dbReference type="Proteomes" id="UP000248749"/>
    </source>
</evidence>
<protein>
    <submittedName>
        <fullName evidence="4">Peptidoglycan-binding protein</fullName>
    </submittedName>
</protein>
<sequence>MGRRRRWIGRVALAAAVAVTAGAAAVVGFGGRLRGSDDQADAGGALPPQTARVTRQTLVDTQTRSSELGYGDTTTFASRLTGTVTSLPDIGSTRKRGQAIYRIDNTPVVLLYGSLPAYRALSVGTEGDDVKQFEQNLQELGFSGFTVDSEYTASTAKAVQRWQKDLNLLQTGTVELGRVSYAAGPVRVDTLKAAVGEMTQPGTALLACTGTSRVITVELDVDDQRLASNGAAVTVTMPDGKTAPAKITKAVTVVKPAEGSNPAATKIEVTITVDDEKALDSLAQEALDVTFTATERKDVLTVPVAALLALAEGGYGVQVVEGAATRIVAVQTGLFAGGRVEVSGDALTEGMTVGMPA</sequence>
<evidence type="ECO:0000259" key="3">
    <source>
        <dbReference type="Pfam" id="PF01471"/>
    </source>
</evidence>
<feature type="domain" description="Peptidoglycan binding-like" evidence="3">
    <location>
        <begin position="127"/>
        <end position="174"/>
    </location>
</feature>
<dbReference type="PANTHER" id="PTHR32347">
    <property type="entry name" value="EFFLUX SYSTEM COMPONENT YKNX-RELATED"/>
    <property type="match status" value="1"/>
</dbReference>
<keyword evidence="5" id="KW-1185">Reference proteome</keyword>
<keyword evidence="2" id="KW-0175">Coiled coil</keyword>
<dbReference type="InterPro" id="IPR036365">
    <property type="entry name" value="PGBD-like_sf"/>
</dbReference>
<dbReference type="Proteomes" id="UP000248749">
    <property type="component" value="Unassembled WGS sequence"/>
</dbReference>
<evidence type="ECO:0000256" key="2">
    <source>
        <dbReference type="ARBA" id="ARBA00023054"/>
    </source>
</evidence>
<comment type="subcellular location">
    <subcellularLocation>
        <location evidence="1">Cell envelope</location>
    </subcellularLocation>
</comment>
<evidence type="ECO:0000256" key="1">
    <source>
        <dbReference type="ARBA" id="ARBA00004196"/>
    </source>
</evidence>
<comment type="caution">
    <text evidence="4">The sequence shown here is derived from an EMBL/GenBank/DDBJ whole genome shotgun (WGS) entry which is preliminary data.</text>
</comment>
<name>A0A2W2D9G1_9ACTN</name>
<organism evidence="4 5">
    <name type="scientific">Micromonospora deserti</name>
    <dbReference type="NCBI Taxonomy" id="2070366"/>
    <lineage>
        <taxon>Bacteria</taxon>
        <taxon>Bacillati</taxon>
        <taxon>Actinomycetota</taxon>
        <taxon>Actinomycetes</taxon>
        <taxon>Micromonosporales</taxon>
        <taxon>Micromonosporaceae</taxon>
        <taxon>Micromonospora</taxon>
    </lineage>
</organism>
<accession>A0A2W2D9G1</accession>
<evidence type="ECO:0000313" key="4">
    <source>
        <dbReference type="EMBL" id="PZG02005.1"/>
    </source>
</evidence>
<dbReference type="Pfam" id="PF01471">
    <property type="entry name" value="PG_binding_1"/>
    <property type="match status" value="1"/>
</dbReference>
<proteinExistence type="predicted"/>
<dbReference type="GO" id="GO:0030313">
    <property type="term" value="C:cell envelope"/>
    <property type="evidence" value="ECO:0007669"/>
    <property type="project" value="UniProtKB-SubCell"/>
</dbReference>
<dbReference type="OrthoDB" id="3268648at2"/>